<comment type="caution">
    <text evidence="2">The sequence shown here is derived from an EMBL/GenBank/DDBJ whole genome shotgun (WGS) entry which is preliminary data.</text>
</comment>
<gene>
    <name evidence="2" type="ORF">A3K52_03945</name>
</gene>
<evidence type="ECO:0000313" key="2">
    <source>
        <dbReference type="EMBL" id="OGK73902.1"/>
    </source>
</evidence>
<protein>
    <recommendedName>
        <fullName evidence="1">DUF11 domain-containing protein</fullName>
    </recommendedName>
</protein>
<reference evidence="2 3" key="1">
    <citation type="journal article" date="2016" name="Nat. Commun.">
        <title>Thousands of microbial genomes shed light on interconnected biogeochemical processes in an aquifer system.</title>
        <authorList>
            <person name="Anantharaman K."/>
            <person name="Brown C.T."/>
            <person name="Hug L.A."/>
            <person name="Sharon I."/>
            <person name="Castelle C.J."/>
            <person name="Probst A.J."/>
            <person name="Thomas B.C."/>
            <person name="Singh A."/>
            <person name="Wilkins M.J."/>
            <person name="Karaoz U."/>
            <person name="Brodie E.L."/>
            <person name="Williams K.H."/>
            <person name="Hubbard S.S."/>
            <person name="Banfield J.F."/>
        </authorList>
    </citation>
    <scope>NUCLEOTIDE SEQUENCE [LARGE SCALE GENOMIC DNA]</scope>
</reference>
<feature type="domain" description="DUF11" evidence="1">
    <location>
        <begin position="76"/>
        <end position="148"/>
    </location>
</feature>
<dbReference type="AlphaFoldDB" id="A0A1F7L198"/>
<dbReference type="Gene3D" id="2.60.40.1170">
    <property type="entry name" value="Mu homology domain, subdomain B"/>
    <property type="match status" value="1"/>
</dbReference>
<dbReference type="EMBL" id="MGBR01000001">
    <property type="protein sequence ID" value="OGK73902.1"/>
    <property type="molecule type" value="Genomic_DNA"/>
</dbReference>
<evidence type="ECO:0000259" key="1">
    <source>
        <dbReference type="Pfam" id="PF01345"/>
    </source>
</evidence>
<dbReference type="NCBIfam" id="TIGR01451">
    <property type="entry name" value="B_ant_repeat"/>
    <property type="match status" value="1"/>
</dbReference>
<proteinExistence type="predicted"/>
<organism evidence="2 3">
    <name type="scientific">Candidatus Roizmanbacteria bacterium RIFOXYD1_FULL_38_12</name>
    <dbReference type="NCBI Taxonomy" id="1802093"/>
    <lineage>
        <taxon>Bacteria</taxon>
        <taxon>Candidatus Roizmaniibacteriota</taxon>
    </lineage>
</organism>
<evidence type="ECO:0000313" key="3">
    <source>
        <dbReference type="Proteomes" id="UP000177050"/>
    </source>
</evidence>
<sequence>MKTNKLLFSVFLSTTIYLLLTTGALADYGQYGQYSSEPAPSASILIDKTVGKPDGTVTKGGVINIQYVDNLSPSDVRFRPGEQVMFKLRVKNTSNVTLNNVMVNDIVPSYVEPIEGPGMFDAVTRVISFNAGSFAPDEEKTFTIKMQLYGQDKLPTDKGLFCLINKSRAYNELASDEDTAQFCVEKEVIGVVSTPKAGPEMGTLLLGAQAMLVGLGFSLKKITKRT</sequence>
<name>A0A1F7L198_9BACT</name>
<accession>A0A1F7L198</accession>
<dbReference type="Pfam" id="PF01345">
    <property type="entry name" value="DUF11"/>
    <property type="match status" value="1"/>
</dbReference>
<dbReference type="InterPro" id="IPR001434">
    <property type="entry name" value="OmcB-like_DUF11"/>
</dbReference>
<dbReference type="InterPro" id="IPR047589">
    <property type="entry name" value="DUF11_rpt"/>
</dbReference>
<dbReference type="Proteomes" id="UP000177050">
    <property type="component" value="Unassembled WGS sequence"/>
</dbReference>